<keyword evidence="4 11" id="KW-0812">Transmembrane</keyword>
<dbReference type="Gene3D" id="1.20.1070.10">
    <property type="entry name" value="Rhodopsin 7-helix transmembrane proteins"/>
    <property type="match status" value="1"/>
</dbReference>
<reference evidence="14 15" key="1">
    <citation type="submission" date="2022-05" db="EMBL/GenBank/DDBJ databases">
        <title>A multi-omics perspective on studying reproductive biology in Daphnia sinensis.</title>
        <authorList>
            <person name="Jia J."/>
        </authorList>
    </citation>
    <scope>NUCLEOTIDE SEQUENCE [LARGE SCALE GENOMIC DNA]</scope>
    <source>
        <strain evidence="14 15">WSL</strain>
    </source>
</reference>
<comment type="caution">
    <text evidence="14">The sequence shown here is derived from an EMBL/GenBank/DDBJ whole genome shotgun (WGS) entry which is preliminary data.</text>
</comment>
<keyword evidence="3" id="KW-1003">Cell membrane</keyword>
<proteinExistence type="inferred from homology"/>
<keyword evidence="5 11" id="KW-1133">Transmembrane helix</keyword>
<evidence type="ECO:0000313" key="14">
    <source>
        <dbReference type="EMBL" id="KAI9559742.1"/>
    </source>
</evidence>
<dbReference type="PANTHER" id="PTHR24248:SF125">
    <property type="entry name" value="DOPAMINE D2-LIKE RECEPTOR"/>
    <property type="match status" value="1"/>
</dbReference>
<evidence type="ECO:0000256" key="4">
    <source>
        <dbReference type="ARBA" id="ARBA00022692"/>
    </source>
</evidence>
<keyword evidence="8" id="KW-1015">Disulfide bond</keyword>
<evidence type="ECO:0000256" key="9">
    <source>
        <dbReference type="ARBA" id="ARBA00023170"/>
    </source>
</evidence>
<protein>
    <recommendedName>
        <fullName evidence="13">G-protein coupled receptors family 1 profile domain-containing protein</fullName>
    </recommendedName>
</protein>
<dbReference type="GO" id="GO:0001591">
    <property type="term" value="F:dopamine neurotransmitter receptor activity, coupled via Gi/Go"/>
    <property type="evidence" value="ECO:0007669"/>
    <property type="project" value="TreeGrafter"/>
</dbReference>
<dbReference type="InterPro" id="IPR017452">
    <property type="entry name" value="GPCR_Rhodpsn_7TM"/>
</dbReference>
<evidence type="ECO:0000256" key="7">
    <source>
        <dbReference type="ARBA" id="ARBA00023136"/>
    </source>
</evidence>
<dbReference type="AlphaFoldDB" id="A0AAD5PUH5"/>
<evidence type="ECO:0000256" key="5">
    <source>
        <dbReference type="ARBA" id="ARBA00022989"/>
    </source>
</evidence>
<feature type="transmembrane region" description="Helical" evidence="11">
    <location>
        <begin position="252"/>
        <end position="276"/>
    </location>
</feature>
<sequence length="283" mass="30452">MMIAMGSLTTATAALADITTATVTSVVPVTASSTKRYSSKMARIQGYVVRGVTAAKPAPADGDPSAGSFAFNTKRSALRLVRPTVAGRPAVMGRSSTSSVSHYPRTAHDTHYNHVINASGGTTLSDWTHLHKEKTASNRSESSWLGSMTELLNSTTATWRETSTYLNTTAQHFPAGCVLMNGTSVCLTSPDDDDLLANYTNGTINGYDEDMEAKNFWALLLFLFPLLTVFGNVLVILSVYRERALQTATNYFIISLAIADLLVATLVMPFAVYVTVSPPSFVF</sequence>
<accession>A0AAD5PUH5</accession>
<evidence type="ECO:0000256" key="1">
    <source>
        <dbReference type="ARBA" id="ARBA00004651"/>
    </source>
</evidence>
<dbReference type="PANTHER" id="PTHR24248">
    <property type="entry name" value="ADRENERGIC RECEPTOR-RELATED G-PROTEIN COUPLED RECEPTOR"/>
    <property type="match status" value="1"/>
</dbReference>
<evidence type="ECO:0000256" key="10">
    <source>
        <dbReference type="ARBA" id="ARBA00023224"/>
    </source>
</evidence>
<organism evidence="14 15">
    <name type="scientific">Daphnia sinensis</name>
    <dbReference type="NCBI Taxonomy" id="1820382"/>
    <lineage>
        <taxon>Eukaryota</taxon>
        <taxon>Metazoa</taxon>
        <taxon>Ecdysozoa</taxon>
        <taxon>Arthropoda</taxon>
        <taxon>Crustacea</taxon>
        <taxon>Branchiopoda</taxon>
        <taxon>Diplostraca</taxon>
        <taxon>Cladocera</taxon>
        <taxon>Anomopoda</taxon>
        <taxon>Daphniidae</taxon>
        <taxon>Daphnia</taxon>
        <taxon>Daphnia similis group</taxon>
    </lineage>
</organism>
<feature type="signal peptide" evidence="12">
    <location>
        <begin position="1"/>
        <end position="16"/>
    </location>
</feature>
<evidence type="ECO:0000256" key="6">
    <source>
        <dbReference type="ARBA" id="ARBA00023040"/>
    </source>
</evidence>
<evidence type="ECO:0000256" key="8">
    <source>
        <dbReference type="ARBA" id="ARBA00023157"/>
    </source>
</evidence>
<evidence type="ECO:0000256" key="3">
    <source>
        <dbReference type="ARBA" id="ARBA00022475"/>
    </source>
</evidence>
<keyword evidence="7 11" id="KW-0472">Membrane</keyword>
<dbReference type="GO" id="GO:0004930">
    <property type="term" value="F:G protein-coupled receptor activity"/>
    <property type="evidence" value="ECO:0007669"/>
    <property type="project" value="UniProtKB-KW"/>
</dbReference>
<keyword evidence="10" id="KW-0807">Transducer</keyword>
<dbReference type="InterPro" id="IPR000276">
    <property type="entry name" value="GPCR_Rhodpsn"/>
</dbReference>
<dbReference type="PROSITE" id="PS50262">
    <property type="entry name" value="G_PROTEIN_RECEP_F1_2"/>
    <property type="match status" value="1"/>
</dbReference>
<keyword evidence="12" id="KW-0732">Signal</keyword>
<keyword evidence="9" id="KW-0675">Receptor</keyword>
<evidence type="ECO:0000256" key="11">
    <source>
        <dbReference type="SAM" id="Phobius"/>
    </source>
</evidence>
<gene>
    <name evidence="14" type="ORF">GHT06_013747</name>
</gene>
<dbReference type="GO" id="GO:0045202">
    <property type="term" value="C:synapse"/>
    <property type="evidence" value="ECO:0007669"/>
    <property type="project" value="GOC"/>
</dbReference>
<keyword evidence="15" id="KW-1185">Reference proteome</keyword>
<dbReference type="SUPFAM" id="SSF81321">
    <property type="entry name" value="Family A G protein-coupled receptor-like"/>
    <property type="match status" value="1"/>
</dbReference>
<dbReference type="Pfam" id="PF00001">
    <property type="entry name" value="7tm_1"/>
    <property type="match status" value="1"/>
</dbReference>
<comment type="subcellular location">
    <subcellularLocation>
        <location evidence="1">Cell membrane</location>
        <topology evidence="1">Multi-pass membrane protein</topology>
    </subcellularLocation>
</comment>
<evidence type="ECO:0000313" key="15">
    <source>
        <dbReference type="Proteomes" id="UP000820818"/>
    </source>
</evidence>
<evidence type="ECO:0000256" key="12">
    <source>
        <dbReference type="SAM" id="SignalP"/>
    </source>
</evidence>
<feature type="transmembrane region" description="Helical" evidence="11">
    <location>
        <begin position="216"/>
        <end position="240"/>
    </location>
</feature>
<keyword evidence="6" id="KW-0297">G-protein coupled receptor</keyword>
<feature type="domain" description="G-protein coupled receptors family 1 profile" evidence="13">
    <location>
        <begin position="231"/>
        <end position="283"/>
    </location>
</feature>
<dbReference type="PRINTS" id="PR00237">
    <property type="entry name" value="GPCRRHODOPSN"/>
</dbReference>
<dbReference type="EMBL" id="WJBH02000004">
    <property type="protein sequence ID" value="KAI9559742.1"/>
    <property type="molecule type" value="Genomic_DNA"/>
</dbReference>
<evidence type="ECO:0000259" key="13">
    <source>
        <dbReference type="PROSITE" id="PS50262"/>
    </source>
</evidence>
<evidence type="ECO:0000256" key="2">
    <source>
        <dbReference type="ARBA" id="ARBA00010663"/>
    </source>
</evidence>
<comment type="similarity">
    <text evidence="2">Belongs to the G-protein coupled receptor 1 family.</text>
</comment>
<dbReference type="GO" id="GO:0005886">
    <property type="term" value="C:plasma membrane"/>
    <property type="evidence" value="ECO:0007669"/>
    <property type="project" value="UniProtKB-SubCell"/>
</dbReference>
<feature type="chain" id="PRO_5042262288" description="G-protein coupled receptors family 1 profile domain-containing protein" evidence="12">
    <location>
        <begin position="17"/>
        <end position="283"/>
    </location>
</feature>
<name>A0AAD5PUH5_9CRUS</name>
<dbReference type="Proteomes" id="UP000820818">
    <property type="component" value="Linkage Group LG4"/>
</dbReference>